<dbReference type="HOGENOM" id="CLU_192957_0_0_3"/>
<dbReference type="AlphaFoldDB" id="K9W3Y2"/>
<gene>
    <name evidence="1" type="ORF">Cri9333_4126</name>
</gene>
<dbReference type="RefSeq" id="WP_015205018.1">
    <property type="nucleotide sequence ID" value="NC_019753.1"/>
</dbReference>
<protein>
    <submittedName>
        <fullName evidence="1">Uncharacterized protein</fullName>
    </submittedName>
</protein>
<dbReference type="OrthoDB" id="514972at2"/>
<organism evidence="1 2">
    <name type="scientific">Crinalium epipsammum PCC 9333</name>
    <dbReference type="NCBI Taxonomy" id="1173022"/>
    <lineage>
        <taxon>Bacteria</taxon>
        <taxon>Bacillati</taxon>
        <taxon>Cyanobacteriota</taxon>
        <taxon>Cyanophyceae</taxon>
        <taxon>Gomontiellales</taxon>
        <taxon>Gomontiellaceae</taxon>
        <taxon>Crinalium</taxon>
    </lineage>
</organism>
<dbReference type="Proteomes" id="UP000010472">
    <property type="component" value="Chromosome"/>
</dbReference>
<evidence type="ECO:0000313" key="2">
    <source>
        <dbReference type="Proteomes" id="UP000010472"/>
    </source>
</evidence>
<proteinExistence type="predicted"/>
<dbReference type="EMBL" id="CP003620">
    <property type="protein sequence ID" value="AFZ14921.1"/>
    <property type="molecule type" value="Genomic_DNA"/>
</dbReference>
<reference evidence="1 2" key="1">
    <citation type="submission" date="2012-06" db="EMBL/GenBank/DDBJ databases">
        <title>Finished chromosome of genome of Crinalium epipsammum PCC 9333.</title>
        <authorList>
            <consortium name="US DOE Joint Genome Institute"/>
            <person name="Gugger M."/>
            <person name="Coursin T."/>
            <person name="Rippka R."/>
            <person name="Tandeau De Marsac N."/>
            <person name="Huntemann M."/>
            <person name="Wei C.-L."/>
            <person name="Han J."/>
            <person name="Detter J.C."/>
            <person name="Han C."/>
            <person name="Tapia R."/>
            <person name="Davenport K."/>
            <person name="Daligault H."/>
            <person name="Erkkila T."/>
            <person name="Gu W."/>
            <person name="Munk A.C.C."/>
            <person name="Teshima H."/>
            <person name="Xu Y."/>
            <person name="Chain P."/>
            <person name="Chen A."/>
            <person name="Krypides N."/>
            <person name="Mavromatis K."/>
            <person name="Markowitz V."/>
            <person name="Szeto E."/>
            <person name="Ivanova N."/>
            <person name="Mikhailova N."/>
            <person name="Ovchinnikova G."/>
            <person name="Pagani I."/>
            <person name="Pati A."/>
            <person name="Goodwin L."/>
            <person name="Peters L."/>
            <person name="Pitluck S."/>
            <person name="Woyke T."/>
            <person name="Kerfeld C."/>
        </authorList>
    </citation>
    <scope>NUCLEOTIDE SEQUENCE [LARGE SCALE GENOMIC DNA]</scope>
    <source>
        <strain evidence="1 2">PCC 9333</strain>
    </source>
</reference>
<name>K9W3Y2_9CYAN</name>
<keyword evidence="2" id="KW-1185">Reference proteome</keyword>
<sequence>MSTSPDQQQITVSIDIELLEQVDQWTSDRTIAIAEGLRLWCNLQAEKELQKSAQARKQRHDRDETGWLV</sequence>
<dbReference type="STRING" id="1173022.Cri9333_4126"/>
<evidence type="ECO:0000313" key="1">
    <source>
        <dbReference type="EMBL" id="AFZ14921.1"/>
    </source>
</evidence>
<dbReference type="KEGG" id="cep:Cri9333_4126"/>
<accession>K9W3Y2</accession>